<gene>
    <name evidence="3" type="ORF">UFOPK3268_01105</name>
</gene>
<reference evidence="3" key="1">
    <citation type="submission" date="2020-05" db="EMBL/GenBank/DDBJ databases">
        <authorList>
            <person name="Chiriac C."/>
            <person name="Salcher M."/>
            <person name="Ghai R."/>
            <person name="Kavagutti S V."/>
        </authorList>
    </citation>
    <scope>NUCLEOTIDE SEQUENCE</scope>
</reference>
<proteinExistence type="predicted"/>
<evidence type="ECO:0000259" key="2">
    <source>
        <dbReference type="Pfam" id="PF00206"/>
    </source>
</evidence>
<evidence type="ECO:0000313" key="3">
    <source>
        <dbReference type="EMBL" id="CAB4850939.1"/>
    </source>
</evidence>
<dbReference type="InterPro" id="IPR020557">
    <property type="entry name" value="Fumarate_lyase_CS"/>
</dbReference>
<dbReference type="InterPro" id="IPR000362">
    <property type="entry name" value="Fumarate_lyase_fam"/>
</dbReference>
<dbReference type="EMBL" id="CAFBIZ010000143">
    <property type="protein sequence ID" value="CAB4850939.1"/>
    <property type="molecule type" value="Genomic_DNA"/>
</dbReference>
<dbReference type="AlphaFoldDB" id="A0A6J7C3R3"/>
<dbReference type="PANTHER" id="PTHR43172">
    <property type="entry name" value="ADENYLOSUCCINATE LYASE"/>
    <property type="match status" value="1"/>
</dbReference>
<evidence type="ECO:0000256" key="1">
    <source>
        <dbReference type="ARBA" id="ARBA00023239"/>
    </source>
</evidence>
<organism evidence="3">
    <name type="scientific">freshwater metagenome</name>
    <dbReference type="NCBI Taxonomy" id="449393"/>
    <lineage>
        <taxon>unclassified sequences</taxon>
        <taxon>metagenomes</taxon>
        <taxon>ecological metagenomes</taxon>
    </lineage>
</organism>
<dbReference type="PRINTS" id="PR00145">
    <property type="entry name" value="ARGSUCLYASE"/>
</dbReference>
<protein>
    <submittedName>
        <fullName evidence="3">Unannotated protein</fullName>
    </submittedName>
</protein>
<dbReference type="PROSITE" id="PS00163">
    <property type="entry name" value="FUMARATE_LYASES"/>
    <property type="match status" value="1"/>
</dbReference>
<accession>A0A6J7C3R3</accession>
<name>A0A6J7C3R3_9ZZZZ</name>
<dbReference type="GO" id="GO:0070626">
    <property type="term" value="F:(S)-2-(5-amino-1-(5-phospho-D-ribosyl)imidazole-4-carboxamido) succinate lyase (fumarate-forming) activity"/>
    <property type="evidence" value="ECO:0007669"/>
    <property type="project" value="TreeGrafter"/>
</dbReference>
<dbReference type="PRINTS" id="PR00149">
    <property type="entry name" value="FUMRATELYASE"/>
</dbReference>
<dbReference type="PANTHER" id="PTHR43172:SF1">
    <property type="entry name" value="ADENYLOSUCCINATE LYASE"/>
    <property type="match status" value="1"/>
</dbReference>
<dbReference type="InterPro" id="IPR008948">
    <property type="entry name" value="L-Aspartase-like"/>
</dbReference>
<keyword evidence="1" id="KW-0456">Lyase</keyword>
<dbReference type="GO" id="GO:0044208">
    <property type="term" value="P:'de novo' AMP biosynthetic process"/>
    <property type="evidence" value="ECO:0007669"/>
    <property type="project" value="TreeGrafter"/>
</dbReference>
<dbReference type="Gene3D" id="1.20.200.10">
    <property type="entry name" value="Fumarase/aspartase (Central domain)"/>
    <property type="match status" value="1"/>
</dbReference>
<sequence>MSSRLTESAMYRHAWTTPALDNVLGEDARLRSWLHILTTLAICQAELGIIPAEAAAGIRAHAKVEDLDLDFVAERTRTTSHSVLGLIEGLQRILPPEAREYIYYGITVQDLTDTWFGLAMRDVSAIVRADLVRVRAACVRLAREFRDTPMAGRTHGQSGSPISFGLKAATWADETSRNIDRLDQGLPRWAAGQLAGSTGGLAFFATQGPPLRASLCAALGLADPGISWTATRDRIAEYGSTLSLISASLARVGNEIYELQRPEIAELGEPVNLAVVGSITMPHKRNPEFSEHLDTLSRVARAAAGGLADGVVSSHERDGRSWKAEWAFLPDVSLVTGKAAALAAELLEGLVVDPVAMRRNLGADATWASEQVLVQLSLRMGKHSAQALLQEIYAEGPDDLPARIAERSGVDVTTVLGWVSTPDISTAAAMTDAVIERESTRP</sequence>
<dbReference type="Pfam" id="PF00206">
    <property type="entry name" value="Lyase_1"/>
    <property type="match status" value="1"/>
</dbReference>
<feature type="domain" description="Fumarate lyase N-terminal" evidence="2">
    <location>
        <begin position="36"/>
        <end position="296"/>
    </location>
</feature>
<dbReference type="InterPro" id="IPR022761">
    <property type="entry name" value="Fumarate_lyase_N"/>
</dbReference>
<dbReference type="GO" id="GO:0004018">
    <property type="term" value="F:N6-(1,2-dicarboxyethyl)AMP AMP-lyase (fumarate-forming) activity"/>
    <property type="evidence" value="ECO:0007669"/>
    <property type="project" value="TreeGrafter"/>
</dbReference>
<dbReference type="SUPFAM" id="SSF48557">
    <property type="entry name" value="L-aspartase-like"/>
    <property type="match status" value="1"/>
</dbReference>
<dbReference type="GO" id="GO:0005829">
    <property type="term" value="C:cytosol"/>
    <property type="evidence" value="ECO:0007669"/>
    <property type="project" value="TreeGrafter"/>
</dbReference>